<name>A0A7W5P919_9GAMM</name>
<sequence>MSIHVPTVALDSEVLSHWAAYAIAQHAAREAIVNGHQN</sequence>
<gene>
    <name evidence="1" type="ORF">BDK63_000001</name>
</gene>
<protein>
    <submittedName>
        <fullName evidence="1">Uncharacterized protein</fullName>
    </submittedName>
</protein>
<organism evidence="1 2">
    <name type="scientific">Halomonas campaniensis</name>
    <dbReference type="NCBI Taxonomy" id="213554"/>
    <lineage>
        <taxon>Bacteria</taxon>
        <taxon>Pseudomonadati</taxon>
        <taxon>Pseudomonadota</taxon>
        <taxon>Gammaproteobacteria</taxon>
        <taxon>Oceanospirillales</taxon>
        <taxon>Halomonadaceae</taxon>
        <taxon>Halomonas</taxon>
    </lineage>
</organism>
<evidence type="ECO:0000313" key="1">
    <source>
        <dbReference type="EMBL" id="MBB3329165.1"/>
    </source>
</evidence>
<dbReference type="AlphaFoldDB" id="A0A7W5P919"/>
<keyword evidence="2" id="KW-1185">Reference proteome</keyword>
<accession>A0A7W5P919</accession>
<proteinExistence type="predicted"/>
<comment type="caution">
    <text evidence="1">The sequence shown here is derived from an EMBL/GenBank/DDBJ whole genome shotgun (WGS) entry which is preliminary data.</text>
</comment>
<dbReference type="Proteomes" id="UP000553442">
    <property type="component" value="Unassembled WGS sequence"/>
</dbReference>
<evidence type="ECO:0000313" key="2">
    <source>
        <dbReference type="Proteomes" id="UP000553442"/>
    </source>
</evidence>
<reference evidence="1 2" key="1">
    <citation type="submission" date="2020-08" db="EMBL/GenBank/DDBJ databases">
        <title>Genomic Encyclopedia of Archaeal and Bacterial Type Strains, Phase II (KMG-II): from individual species to whole genera.</title>
        <authorList>
            <person name="Goeker M."/>
        </authorList>
    </citation>
    <scope>NUCLEOTIDE SEQUENCE [LARGE SCALE GENOMIC DNA]</scope>
    <source>
        <strain evidence="1 2">5AG</strain>
    </source>
</reference>
<dbReference type="EMBL" id="JACHZF010000001">
    <property type="protein sequence ID" value="MBB3329165.1"/>
    <property type="molecule type" value="Genomic_DNA"/>
</dbReference>